<evidence type="ECO:0008006" key="4">
    <source>
        <dbReference type="Google" id="ProtNLM"/>
    </source>
</evidence>
<name>A0AA35T4N0_GEOBA</name>
<keyword evidence="3" id="KW-1185">Reference proteome</keyword>
<dbReference type="EMBL" id="CASHTH010003130">
    <property type="protein sequence ID" value="CAI8040762.1"/>
    <property type="molecule type" value="Genomic_DNA"/>
</dbReference>
<accession>A0AA35T4N0</accession>
<feature type="non-terminal residue" evidence="2">
    <location>
        <position position="258"/>
    </location>
</feature>
<proteinExistence type="predicted"/>
<gene>
    <name evidence="2" type="ORF">GBAR_LOCUS22666</name>
</gene>
<dbReference type="Proteomes" id="UP001174909">
    <property type="component" value="Unassembled WGS sequence"/>
</dbReference>
<feature type="transmembrane region" description="Helical" evidence="1">
    <location>
        <begin position="142"/>
        <end position="170"/>
    </location>
</feature>
<reference evidence="2" key="1">
    <citation type="submission" date="2023-03" db="EMBL/GenBank/DDBJ databases">
        <authorList>
            <person name="Steffen K."/>
            <person name="Cardenas P."/>
        </authorList>
    </citation>
    <scope>NUCLEOTIDE SEQUENCE</scope>
</reference>
<keyword evidence="1" id="KW-1133">Transmembrane helix</keyword>
<evidence type="ECO:0000313" key="2">
    <source>
        <dbReference type="EMBL" id="CAI8040762.1"/>
    </source>
</evidence>
<organism evidence="2 3">
    <name type="scientific">Geodia barretti</name>
    <name type="common">Barrett's horny sponge</name>
    <dbReference type="NCBI Taxonomy" id="519541"/>
    <lineage>
        <taxon>Eukaryota</taxon>
        <taxon>Metazoa</taxon>
        <taxon>Porifera</taxon>
        <taxon>Demospongiae</taxon>
        <taxon>Heteroscleromorpha</taxon>
        <taxon>Tetractinellida</taxon>
        <taxon>Astrophorina</taxon>
        <taxon>Geodiidae</taxon>
        <taxon>Geodia</taxon>
    </lineage>
</organism>
<keyword evidence="1" id="KW-0472">Membrane</keyword>
<dbReference type="AlphaFoldDB" id="A0AA35T4N0"/>
<keyword evidence="1" id="KW-0812">Transmembrane</keyword>
<sequence>YECPGHDRLPTRNLLRRPATQSSVSRFVLVTPYCAENSHLINNNSTILCISDGVWVNGDARCERNSGYTEDQEGTTCKALTLIHYQSSTTPTEKSTSDVSLISTSTLYGTNGPTISSTKTSSVVTPTPLIDDTIESSAVNTIVVAFAGVGGAFGAVIMALFIIILVVIVVKHKHKSVVVKSDLGGDPCTTTENVAYAATVKFATHNPVYEDIPSATTDDPVTAENVAYETTVIPTACNPAYESVARQDLAISSATAAT</sequence>
<evidence type="ECO:0000256" key="1">
    <source>
        <dbReference type="SAM" id="Phobius"/>
    </source>
</evidence>
<protein>
    <recommendedName>
        <fullName evidence="4">Sushi domain-containing protein</fullName>
    </recommendedName>
</protein>
<evidence type="ECO:0000313" key="3">
    <source>
        <dbReference type="Proteomes" id="UP001174909"/>
    </source>
</evidence>
<comment type="caution">
    <text evidence="2">The sequence shown here is derived from an EMBL/GenBank/DDBJ whole genome shotgun (WGS) entry which is preliminary data.</text>
</comment>